<dbReference type="PANTHER" id="PTHR47245:SF2">
    <property type="entry name" value="PEPTIDYL-PROLYL CIS-TRANS ISOMERASE HP_0175-RELATED"/>
    <property type="match status" value="1"/>
</dbReference>
<keyword evidence="3" id="KW-0413">Isomerase</keyword>
<proteinExistence type="predicted"/>
<dbReference type="PANTHER" id="PTHR47245">
    <property type="entry name" value="PEPTIDYLPROLYL ISOMERASE"/>
    <property type="match status" value="1"/>
</dbReference>
<sequence>MPKKLMTSFALAGVLALAACGDASESEPEEGASASQGAQEEGQGANGEQPEMPEADTEDIPDVVAEVNGDELSGEDFTVLYESQFQQLAMQSQMTGEEPDQDELKEQTLDSMIGNELLLQEARDQGFEASDEDVDALVTEQAESNGMESADEFIEAYEEQGMSAEQLTEDARSQVLINQLLADLEIEEPSEEELREIYDQAVAAQEESGSEEQAELPSFEDAREDVEEQATSDARNEAAIDLVEELRSEGDIETHL</sequence>
<keyword evidence="4" id="KW-1185">Reference proteome</keyword>
<comment type="caution">
    <text evidence="3">The sequence shown here is derived from an EMBL/GenBank/DDBJ whole genome shotgun (WGS) entry which is preliminary data.</text>
</comment>
<dbReference type="InterPro" id="IPR050245">
    <property type="entry name" value="PrsA_foldase"/>
</dbReference>
<dbReference type="SUPFAM" id="SSF109998">
    <property type="entry name" value="Triger factor/SurA peptide-binding domain-like"/>
    <property type="match status" value="1"/>
</dbReference>
<dbReference type="Proteomes" id="UP000636579">
    <property type="component" value="Unassembled WGS sequence"/>
</dbReference>
<feature type="compositionally biased region" description="Acidic residues" evidence="1">
    <location>
        <begin position="51"/>
        <end position="61"/>
    </location>
</feature>
<feature type="region of interest" description="Disordered" evidence="1">
    <location>
        <begin position="201"/>
        <end position="237"/>
    </location>
</feature>
<dbReference type="EC" id="5.2.1.8" evidence="3"/>
<dbReference type="Pfam" id="PF13624">
    <property type="entry name" value="SurA_N_3"/>
    <property type="match status" value="1"/>
</dbReference>
<name>A0ABR9J7P0_9MICC</name>
<evidence type="ECO:0000256" key="1">
    <source>
        <dbReference type="SAM" id="MobiDB-lite"/>
    </source>
</evidence>
<reference evidence="3 4" key="1">
    <citation type="submission" date="2020-10" db="EMBL/GenBank/DDBJ databases">
        <title>Sequencing the genomes of 1000 actinobacteria strains.</title>
        <authorList>
            <person name="Klenk H.-P."/>
        </authorList>
    </citation>
    <scope>NUCLEOTIDE SEQUENCE [LARGE SCALE GENOMIC DNA]</scope>
    <source>
        <strain evidence="3 4">DSM 15474</strain>
    </source>
</reference>
<feature type="chain" id="PRO_5046776252" evidence="2">
    <location>
        <begin position="19"/>
        <end position="256"/>
    </location>
</feature>
<accession>A0ABR9J7P0</accession>
<organism evidence="3 4">
    <name type="scientific">Nesterenkonia halotolerans</name>
    <dbReference type="NCBI Taxonomy" id="225325"/>
    <lineage>
        <taxon>Bacteria</taxon>
        <taxon>Bacillati</taxon>
        <taxon>Actinomycetota</taxon>
        <taxon>Actinomycetes</taxon>
        <taxon>Micrococcales</taxon>
        <taxon>Micrococcaceae</taxon>
        <taxon>Nesterenkonia</taxon>
    </lineage>
</organism>
<feature type="signal peptide" evidence="2">
    <location>
        <begin position="1"/>
        <end position="18"/>
    </location>
</feature>
<evidence type="ECO:0000313" key="4">
    <source>
        <dbReference type="Proteomes" id="UP000636579"/>
    </source>
</evidence>
<dbReference type="PROSITE" id="PS51257">
    <property type="entry name" value="PROKAR_LIPOPROTEIN"/>
    <property type="match status" value="1"/>
</dbReference>
<evidence type="ECO:0000313" key="3">
    <source>
        <dbReference type="EMBL" id="MBE1515011.1"/>
    </source>
</evidence>
<feature type="compositionally biased region" description="Low complexity" evidence="1">
    <location>
        <begin position="31"/>
        <end position="49"/>
    </location>
</feature>
<protein>
    <submittedName>
        <fullName evidence="3">Peptidyl-prolyl cis-trans isomerase SurA</fullName>
        <ecNumber evidence="3">5.2.1.8</ecNumber>
    </submittedName>
</protein>
<feature type="region of interest" description="Disordered" evidence="1">
    <location>
        <begin position="21"/>
        <end position="79"/>
    </location>
</feature>
<dbReference type="InterPro" id="IPR027304">
    <property type="entry name" value="Trigger_fact/SurA_dom_sf"/>
</dbReference>
<dbReference type="GO" id="GO:0003755">
    <property type="term" value="F:peptidyl-prolyl cis-trans isomerase activity"/>
    <property type="evidence" value="ECO:0007669"/>
    <property type="project" value="UniProtKB-EC"/>
</dbReference>
<keyword evidence="2" id="KW-0732">Signal</keyword>
<evidence type="ECO:0000256" key="2">
    <source>
        <dbReference type="SAM" id="SignalP"/>
    </source>
</evidence>
<dbReference type="RefSeq" id="WP_192591690.1">
    <property type="nucleotide sequence ID" value="NZ_JADBEE010000001.1"/>
</dbReference>
<dbReference type="Gene3D" id="1.10.4030.10">
    <property type="entry name" value="Porin chaperone SurA, peptide-binding domain"/>
    <property type="match status" value="1"/>
</dbReference>
<dbReference type="EMBL" id="JADBEE010000001">
    <property type="protein sequence ID" value="MBE1515011.1"/>
    <property type="molecule type" value="Genomic_DNA"/>
</dbReference>
<gene>
    <name evidence="3" type="ORF">H4W26_001766</name>
</gene>